<name>A0A926WI04_9NOST</name>
<accession>A0A926WI04</accession>
<gene>
    <name evidence="1" type="ORF">H6G06_13385</name>
</gene>
<dbReference type="RefSeq" id="WP_190560818.1">
    <property type="nucleotide sequence ID" value="NZ_JACJQU010000006.1"/>
</dbReference>
<proteinExistence type="predicted"/>
<evidence type="ECO:0000313" key="1">
    <source>
        <dbReference type="EMBL" id="MBD2294445.1"/>
    </source>
</evidence>
<dbReference type="AlphaFoldDB" id="A0A926WI04"/>
<evidence type="ECO:0008006" key="3">
    <source>
        <dbReference type="Google" id="ProtNLM"/>
    </source>
</evidence>
<reference evidence="2" key="1">
    <citation type="journal article" date="2020" name="ISME J.">
        <title>Comparative genomics reveals insights into cyanobacterial evolution and habitat adaptation.</title>
        <authorList>
            <person name="Chen M.Y."/>
            <person name="Teng W.K."/>
            <person name="Zhao L."/>
            <person name="Hu C.X."/>
            <person name="Zhou Y.K."/>
            <person name="Han B.P."/>
            <person name="Song L.R."/>
            <person name="Shu W.S."/>
        </authorList>
    </citation>
    <scope>NUCLEOTIDE SEQUENCE [LARGE SCALE GENOMIC DNA]</scope>
    <source>
        <strain evidence="2">FACHB-251</strain>
    </source>
</reference>
<comment type="caution">
    <text evidence="1">The sequence shown here is derived from an EMBL/GenBank/DDBJ whole genome shotgun (WGS) entry which is preliminary data.</text>
</comment>
<organism evidence="1 2">
    <name type="scientific">Anabaena sphaerica FACHB-251</name>
    <dbReference type="NCBI Taxonomy" id="2692883"/>
    <lineage>
        <taxon>Bacteria</taxon>
        <taxon>Bacillati</taxon>
        <taxon>Cyanobacteriota</taxon>
        <taxon>Cyanophyceae</taxon>
        <taxon>Nostocales</taxon>
        <taxon>Nostocaceae</taxon>
        <taxon>Anabaena</taxon>
    </lineage>
</organism>
<dbReference type="EMBL" id="JACJQU010000006">
    <property type="protein sequence ID" value="MBD2294445.1"/>
    <property type="molecule type" value="Genomic_DNA"/>
</dbReference>
<keyword evidence="2" id="KW-1185">Reference proteome</keyword>
<dbReference type="Proteomes" id="UP000662185">
    <property type="component" value="Unassembled WGS sequence"/>
</dbReference>
<evidence type="ECO:0000313" key="2">
    <source>
        <dbReference type="Proteomes" id="UP000662185"/>
    </source>
</evidence>
<sequence>MEVTFLISIHHLEIQGNLGRGDKIDDFTFLSNDINTLKKIIPSESIPIIGKLEYESLMDSKPYVYSVEKLPEGVSPQEFLVHKLYCVQSLLSAIWFYEDNNVDFEIGFLFYVVDGRLGVSSNFLATKYTTSSGKQKTLILNRDKLRSIRQFYREHLGSEGELFGHPYSTQLVKGRARTALALYHITGARFDPDVGLKVSNYCSALEALFSTSQAELAHQLSERLAFFISTSSEERLNIYKQTKQAYTVRSKIVHGSTIRENDIDKVKELSEFCDTSLRKAMNKILSSPDLRAIIDGSPEKLDAYIVDLIFGIIQ</sequence>
<protein>
    <recommendedName>
        <fullName evidence="3">Apea-like HEPN domain-containing protein</fullName>
    </recommendedName>
</protein>